<dbReference type="RefSeq" id="WP_036188972.1">
    <property type="nucleotide sequence ID" value="NZ_AVDA01000024.1"/>
</dbReference>
<dbReference type="OrthoDB" id="2456141at2"/>
<dbReference type="Proteomes" id="UP000030416">
    <property type="component" value="Unassembled WGS sequence"/>
</dbReference>
<gene>
    <name evidence="1" type="ORF">CD29_16365</name>
</gene>
<accession>A0A0A3HWB0</accession>
<comment type="caution">
    <text evidence="1">The sequence shown here is derived from an EMBL/GenBank/DDBJ whole genome shotgun (WGS) entry which is preliminary data.</text>
</comment>
<dbReference type="EMBL" id="JPVN01000024">
    <property type="protein sequence ID" value="KGR76719.1"/>
    <property type="molecule type" value="Genomic_DNA"/>
</dbReference>
<evidence type="ECO:0000313" key="2">
    <source>
        <dbReference type="Proteomes" id="UP000030416"/>
    </source>
</evidence>
<evidence type="ECO:0000313" key="1">
    <source>
        <dbReference type="EMBL" id="KGR76719.1"/>
    </source>
</evidence>
<sequence>MKKVLAILVFISALVLITYFSIQLYTNSKLDHVMAKVHENNPEITKINKINSIGHWGEWFSEYVILVEMDGEYYRIWTTENGEIMDKEPL</sequence>
<dbReference type="AlphaFoldDB" id="A0A0A3HWB0"/>
<proteinExistence type="predicted"/>
<keyword evidence="2" id="KW-1185">Reference proteome</keyword>
<evidence type="ECO:0008006" key="3">
    <source>
        <dbReference type="Google" id="ProtNLM"/>
    </source>
</evidence>
<dbReference type="eggNOG" id="ENOG502ZTUR">
    <property type="taxonomic scope" value="Bacteria"/>
</dbReference>
<protein>
    <recommendedName>
        <fullName evidence="3">PepSY domain-containing protein</fullName>
    </recommendedName>
</protein>
<reference evidence="1 2" key="1">
    <citation type="submission" date="2014-02" db="EMBL/GenBank/DDBJ databases">
        <title>Draft genome sequence of Lysinibacillus manganicus DSM 26584T.</title>
        <authorList>
            <person name="Zhang F."/>
            <person name="Wang G."/>
            <person name="Zhang L."/>
        </authorList>
    </citation>
    <scope>NUCLEOTIDE SEQUENCE [LARGE SCALE GENOMIC DNA]</scope>
    <source>
        <strain evidence="1 2">DSM 26584</strain>
    </source>
</reference>
<organism evidence="1 2">
    <name type="scientific">Ureibacillus manganicus DSM 26584</name>
    <dbReference type="NCBI Taxonomy" id="1384049"/>
    <lineage>
        <taxon>Bacteria</taxon>
        <taxon>Bacillati</taxon>
        <taxon>Bacillota</taxon>
        <taxon>Bacilli</taxon>
        <taxon>Bacillales</taxon>
        <taxon>Caryophanaceae</taxon>
        <taxon>Ureibacillus</taxon>
    </lineage>
</organism>
<name>A0A0A3HWB0_9BACL</name>
<dbReference type="STRING" id="1384049.CD29_16365"/>